<protein>
    <submittedName>
        <fullName evidence="3">PepSY domain-containing protein</fullName>
    </submittedName>
</protein>
<accession>A0A4Q5L9T1</accession>
<comment type="caution">
    <text evidence="3">The sequence shown here is derived from an EMBL/GenBank/DDBJ whole genome shotgun (WGS) entry which is preliminary data.</text>
</comment>
<keyword evidence="4" id="KW-1185">Reference proteome</keyword>
<dbReference type="EMBL" id="SEWE01000042">
    <property type="protein sequence ID" value="RYU77821.1"/>
    <property type="molecule type" value="Genomic_DNA"/>
</dbReference>
<name>A0A4Q5L9T1_9BACT</name>
<keyword evidence="2" id="KW-0472">Membrane</keyword>
<keyword evidence="2" id="KW-1133">Transmembrane helix</keyword>
<feature type="compositionally biased region" description="Polar residues" evidence="1">
    <location>
        <begin position="31"/>
        <end position="58"/>
    </location>
</feature>
<sequence length="564" mass="62356">MSGTPRPLPGATTNPTGPPTRPVRPARWPSAFSTTSLARNSRPASRMETTTSRPSAPTLSPVRRVVQRNMYRWHRLLGLLTVVPVIVWTLSGLSHPLMSNWLRPVIAKESLPAEAASRPTIALKQVLAQHKLSGLRNVRLVRWRGQPAYQLLLGAPTAAPRYFSAVTGAALPLEADQQYAEQLARYFTQDSVAPLVRAERLTEFTQDYPFVNRLLPAWKITLDRPGVSTVYVETMPARLATFNNPTRATFLRVFSLLHTWSWLELIANNTVRVLVMLVLLSVIIASAVSGLVIYGLLWKRFRKPRTAQDQIGWLRRYHRAVGLAVALVTLTFAFSGAWHVQRKLHPDNRLAYQHAPAVSTAQLEVDLTQLSLRWETVQNVALAELNGQVYYQVFQLAPEDVTMGQKATGASTGQPVQVVRAAPVQYYSAATGRLTPEAGAQYARQLASSFLTQAGDAPAAIINTQLVDHFGEEYNFINKRLPVVQVDFATPTRTTLSVEPATGRLAARLDNADRYEGLSFGFLHKFHLSGGLGKNVRDLITMLSAAGVLAVSVLGLILFVKVRR</sequence>
<organism evidence="3 4">
    <name type="scientific">Hymenobacter persicinus</name>
    <dbReference type="NCBI Taxonomy" id="2025506"/>
    <lineage>
        <taxon>Bacteria</taxon>
        <taxon>Pseudomonadati</taxon>
        <taxon>Bacteroidota</taxon>
        <taxon>Cytophagia</taxon>
        <taxon>Cytophagales</taxon>
        <taxon>Hymenobacteraceae</taxon>
        <taxon>Hymenobacter</taxon>
    </lineage>
</organism>
<dbReference type="PANTHER" id="PTHR34219">
    <property type="entry name" value="IRON-REGULATED INNER MEMBRANE PROTEIN-RELATED"/>
    <property type="match status" value="1"/>
</dbReference>
<evidence type="ECO:0000313" key="4">
    <source>
        <dbReference type="Proteomes" id="UP000294155"/>
    </source>
</evidence>
<dbReference type="Pfam" id="PF03929">
    <property type="entry name" value="PepSY_TM"/>
    <property type="match status" value="1"/>
</dbReference>
<dbReference type="PANTHER" id="PTHR34219:SF3">
    <property type="entry name" value="BLL7967 PROTEIN"/>
    <property type="match status" value="1"/>
</dbReference>
<dbReference type="InterPro" id="IPR005625">
    <property type="entry name" value="PepSY-ass_TM"/>
</dbReference>
<keyword evidence="2" id="KW-0812">Transmembrane</keyword>
<dbReference type="AlphaFoldDB" id="A0A4Q5L9T1"/>
<proteinExistence type="predicted"/>
<evidence type="ECO:0000256" key="1">
    <source>
        <dbReference type="SAM" id="MobiDB-lite"/>
    </source>
</evidence>
<evidence type="ECO:0000256" key="2">
    <source>
        <dbReference type="SAM" id="Phobius"/>
    </source>
</evidence>
<feature type="transmembrane region" description="Helical" evidence="2">
    <location>
        <begin position="73"/>
        <end position="93"/>
    </location>
</feature>
<feature type="region of interest" description="Disordered" evidence="1">
    <location>
        <begin position="1"/>
        <end position="60"/>
    </location>
</feature>
<dbReference type="Proteomes" id="UP000294155">
    <property type="component" value="Unassembled WGS sequence"/>
</dbReference>
<feature type="transmembrane region" description="Helical" evidence="2">
    <location>
        <begin position="317"/>
        <end position="340"/>
    </location>
</feature>
<evidence type="ECO:0000313" key="3">
    <source>
        <dbReference type="EMBL" id="RYU77821.1"/>
    </source>
</evidence>
<reference evidence="3 4" key="1">
    <citation type="submission" date="2019-02" db="EMBL/GenBank/DDBJ databases">
        <title>Bacterial novel species isolated from soil.</title>
        <authorList>
            <person name="Jung H.-Y."/>
        </authorList>
    </citation>
    <scope>NUCLEOTIDE SEQUENCE [LARGE SCALE GENOMIC DNA]</scope>
    <source>
        <strain evidence="3 4">1-3-3-3</strain>
    </source>
</reference>
<dbReference type="OrthoDB" id="9806195at2"/>
<gene>
    <name evidence="3" type="ORF">EWM57_16640</name>
</gene>
<feature type="transmembrane region" description="Helical" evidence="2">
    <location>
        <begin position="273"/>
        <end position="297"/>
    </location>
</feature>
<feature type="transmembrane region" description="Helical" evidence="2">
    <location>
        <begin position="539"/>
        <end position="560"/>
    </location>
</feature>